<dbReference type="EMBL" id="CM003381">
    <property type="protein sequence ID" value="KOM57980.1"/>
    <property type="molecule type" value="Genomic_DNA"/>
</dbReference>
<dbReference type="OMA" id="TIHTHEY"/>
<dbReference type="InterPro" id="IPR023241">
    <property type="entry name" value="FAM175_plant"/>
</dbReference>
<dbReference type="PRINTS" id="PR02054">
    <property type="entry name" value="FAM175PLANT"/>
</dbReference>
<dbReference type="PANTHER" id="PTHR31728:SF5">
    <property type="entry name" value="OS07G0540200 PROTEIN"/>
    <property type="match status" value="1"/>
</dbReference>
<evidence type="ECO:0000313" key="1">
    <source>
        <dbReference type="EMBL" id="KOM57980.1"/>
    </source>
</evidence>
<evidence type="ECO:0000313" key="2">
    <source>
        <dbReference type="Proteomes" id="UP000053144"/>
    </source>
</evidence>
<dbReference type="PRINTS" id="PR02051">
    <property type="entry name" value="PROTEINF175"/>
</dbReference>
<dbReference type="InterPro" id="IPR023238">
    <property type="entry name" value="FAM175"/>
</dbReference>
<accession>A0A0L9VSF4</accession>
<dbReference type="AlphaFoldDB" id="A0A0L9VSF4"/>
<reference evidence="2" key="1">
    <citation type="journal article" date="2015" name="Proc. Natl. Acad. Sci. U.S.A.">
        <title>Genome sequencing of adzuki bean (Vigna angularis) provides insight into high starch and low fat accumulation and domestication.</title>
        <authorList>
            <person name="Yang K."/>
            <person name="Tian Z."/>
            <person name="Chen C."/>
            <person name="Luo L."/>
            <person name="Zhao B."/>
            <person name="Wang Z."/>
            <person name="Yu L."/>
            <person name="Li Y."/>
            <person name="Sun Y."/>
            <person name="Li W."/>
            <person name="Chen Y."/>
            <person name="Li Y."/>
            <person name="Zhang Y."/>
            <person name="Ai D."/>
            <person name="Zhao J."/>
            <person name="Shang C."/>
            <person name="Ma Y."/>
            <person name="Wu B."/>
            <person name="Wang M."/>
            <person name="Gao L."/>
            <person name="Sun D."/>
            <person name="Zhang P."/>
            <person name="Guo F."/>
            <person name="Wang W."/>
            <person name="Li Y."/>
            <person name="Wang J."/>
            <person name="Varshney R.K."/>
            <person name="Wang J."/>
            <person name="Ling H.Q."/>
            <person name="Wan P."/>
        </authorList>
    </citation>
    <scope>NUCLEOTIDE SEQUENCE</scope>
    <source>
        <strain evidence="2">cv. Jingnong 6</strain>
    </source>
</reference>
<name>A0A0L9VSF4_PHAAN</name>
<dbReference type="Gramene" id="KOM57980">
    <property type="protein sequence ID" value="KOM57980"/>
    <property type="gene ID" value="LR48_Vigan11g101300"/>
</dbReference>
<dbReference type="PANTHER" id="PTHR31728">
    <property type="entry name" value="ABRAXAS FAMILY MEMBER"/>
    <property type="match status" value="1"/>
</dbReference>
<dbReference type="CDD" id="cd23656">
    <property type="entry name" value="Abraxas_plant"/>
    <property type="match status" value="1"/>
</dbReference>
<dbReference type="GO" id="GO:0005634">
    <property type="term" value="C:nucleus"/>
    <property type="evidence" value="ECO:0007669"/>
    <property type="project" value="TreeGrafter"/>
</dbReference>
<dbReference type="GO" id="GO:0031593">
    <property type="term" value="F:polyubiquitin modification-dependent protein binding"/>
    <property type="evidence" value="ECO:0007669"/>
    <property type="project" value="TreeGrafter"/>
</dbReference>
<gene>
    <name evidence="1" type="ORF">LR48_Vigan11g101300</name>
</gene>
<organism evidence="1 2">
    <name type="scientific">Phaseolus angularis</name>
    <name type="common">Azuki bean</name>
    <name type="synonym">Vigna angularis</name>
    <dbReference type="NCBI Taxonomy" id="3914"/>
    <lineage>
        <taxon>Eukaryota</taxon>
        <taxon>Viridiplantae</taxon>
        <taxon>Streptophyta</taxon>
        <taxon>Embryophyta</taxon>
        <taxon>Tracheophyta</taxon>
        <taxon>Spermatophyta</taxon>
        <taxon>Magnoliopsida</taxon>
        <taxon>eudicotyledons</taxon>
        <taxon>Gunneridae</taxon>
        <taxon>Pentapetalae</taxon>
        <taxon>rosids</taxon>
        <taxon>fabids</taxon>
        <taxon>Fabales</taxon>
        <taxon>Fabaceae</taxon>
        <taxon>Papilionoideae</taxon>
        <taxon>50 kb inversion clade</taxon>
        <taxon>NPAAA clade</taxon>
        <taxon>indigoferoid/millettioid clade</taxon>
        <taxon>Phaseoleae</taxon>
        <taxon>Vigna</taxon>
    </lineage>
</organism>
<sequence>MDDPPLQKIAISGPTLASLIQRFSTSPSAIRGLLFGHVTHLPTTPSDDSPSTVPTLLATVTGFLCSPSFHESSGDVIPSALHPHSSVLGWFSARRRSALRPSMRDFSVTSSLSSLSKFSTSIDNSNLNLKSNSPEQPSLFPPCVFLLLASPPFDNASSSHVHTHEYRAFQFRTGAQWFEPRSLDVVNIGPAFRGHYGAFIPTSSLPALDRGLCGSPMDDGGDERLARMKQAANDQRELDGCVEGFEVGKLSRMVGSDARSYTEGLEELYKKMLVKIQNLTSLVDESSAMVLEQHTFVPVWNRAACPCQKVAAMVIKLASYSSEFAFQHTASELTRK</sequence>
<dbReference type="STRING" id="3914.A0A0L9VSF4"/>
<dbReference type="Proteomes" id="UP000053144">
    <property type="component" value="Chromosome 11"/>
</dbReference>
<proteinExistence type="predicted"/>
<protein>
    <submittedName>
        <fullName evidence="1">Uncharacterized protein</fullName>
    </submittedName>
</protein>